<sequence length="1020" mass="108993">MEKEKDLVIEPPWLPPPVLQLDDSRYQGRLSYLCPTLNLSQLCPSFVSKNGPASLVLESVSCGLQPASVSCTESTMVSFPISNPSSVMTALELIPMPALGHTSSCLQVPISCKGSSLVTSAILDPNSLMAGPNLASSPASVDPGFVSHHPELPLSLVPSSVNPSGSDSFPSSSSCASSVLVSDPCHTTVAASLLGCSMWDSACSGTDASAANNSMSSVGIPSAVTTPLSMEGMNVEVLGSEKVSTADHTSAQEEVLVGKPSQVVATADSSQNPPGLMQNTTFVNNAKENDVGLPGPETAHSGAAMASDGWEARESVSPENIDAIEVELEEGEISGEWEQDEDSEAAGAATTYENGGVHRNQMQSSTPELLEAIAVAHQKANQALVAALSSSHLGKSHTRNNKRRKGKGAIARQRKKLKLKTSKEGDEKRPQDGKSAMSKDGVKPAEESDSKTGEKRKQSGVNKVSLNKEPEHVEVPREENRGLLSSLIEEEVGLWTTDIGDEQITSAQVEIEGDNKKKMRGPITAERKAKKKIAYRIKRARNERKQGIVRNRMLLTSKPTSVPCTFYLKGRCTLGADCTFSHDVVPVTKSEPCKFFMINRCLKGDDCPFSHSLNLFPCKFFHTRGLCLDGDNCPFSHEPLTEEQRKNLQKRLEHDSKEQRTASGAQLVVATSAITSLDTHPDKDSAADYAPTWNTSPAEALGWNVSTAEFMPSSVLSCENTSIQSSMKSFRAEFPSTPQVESYENTSMQSSMNSFRAEFPSTPQVESYENTSMRSSMNCFRAEFPSTPQEESLLEGSNNFPENHVVSILERGCEGIPSENAVLQAAKRAAAAAAAKAAGTSAADKLTFGRSTRGLWASPGLTHSISAGNMIRLHGRVGDPRAMEPLQPSLESDIGNENLDNGAQAKVGRNVGVGGSSVLSDSSFGVSEVGNQVQEREKEMHRSGGSLDVVSKLPGSSGCKDASSPVTGETPVDQFRTSKAAGEQTKGSPELLESPSTERVTAVYTRRKKVDSLLRQALDL</sequence>
<gene>
    <name evidence="9" type="ORF">CSSPJE1EN1_LOCUS1373</name>
</gene>
<feature type="compositionally biased region" description="Basic residues" evidence="7">
    <location>
        <begin position="394"/>
        <end position="420"/>
    </location>
</feature>
<dbReference type="InterPro" id="IPR000571">
    <property type="entry name" value="Znf_CCCH"/>
</dbReference>
<feature type="compositionally biased region" description="Basic and acidic residues" evidence="7">
    <location>
        <begin position="421"/>
        <end position="432"/>
    </location>
</feature>
<feature type="zinc finger region" description="C3H1-type" evidence="6">
    <location>
        <begin position="588"/>
        <end position="614"/>
    </location>
</feature>
<dbReference type="Pfam" id="PF18044">
    <property type="entry name" value="zf-CCCH_4"/>
    <property type="match status" value="1"/>
</dbReference>
<dbReference type="Gene3D" id="2.30.30.1190">
    <property type="match status" value="1"/>
</dbReference>
<dbReference type="InterPro" id="IPR054361">
    <property type="entry name" value="Znf-CCCH_ZC3H4/6/8"/>
</dbReference>
<dbReference type="Pfam" id="PF22623">
    <property type="entry name" value="zf-CCCH_9"/>
    <property type="match status" value="1"/>
</dbReference>
<dbReference type="InterPro" id="IPR041367">
    <property type="entry name" value="Znf-CCCH_4"/>
</dbReference>
<feature type="region of interest" description="Disordered" evidence="7">
    <location>
        <begin position="388"/>
        <end position="476"/>
    </location>
</feature>
<evidence type="ECO:0000256" key="3">
    <source>
        <dbReference type="ARBA" id="ARBA00022737"/>
    </source>
</evidence>
<dbReference type="Proteomes" id="UP001497444">
    <property type="component" value="Chromosome 1"/>
</dbReference>
<keyword evidence="4 6" id="KW-0863">Zinc-finger</keyword>
<evidence type="ECO:0000256" key="7">
    <source>
        <dbReference type="SAM" id="MobiDB-lite"/>
    </source>
</evidence>
<dbReference type="SMART" id="SM00356">
    <property type="entry name" value="ZnF_C3H1"/>
    <property type="match status" value="3"/>
</dbReference>
<evidence type="ECO:0000313" key="9">
    <source>
        <dbReference type="EMBL" id="CAK9255895.1"/>
    </source>
</evidence>
<dbReference type="PANTHER" id="PTHR13119">
    <property type="entry name" value="ZINC FINGER CCCH DOMAIN-CONTAINING PROTEI"/>
    <property type="match status" value="1"/>
</dbReference>
<feature type="zinc finger region" description="C3H1-type" evidence="6">
    <location>
        <begin position="617"/>
        <end position="640"/>
    </location>
</feature>
<keyword evidence="2 6" id="KW-0479">Metal-binding</keyword>
<feature type="compositionally biased region" description="Basic and acidic residues" evidence="7">
    <location>
        <begin position="466"/>
        <end position="476"/>
    </location>
</feature>
<evidence type="ECO:0000256" key="6">
    <source>
        <dbReference type="PROSITE-ProRule" id="PRU00723"/>
    </source>
</evidence>
<feature type="zinc finger region" description="C3H1-type" evidence="6">
    <location>
        <begin position="558"/>
        <end position="585"/>
    </location>
</feature>
<evidence type="ECO:0000256" key="2">
    <source>
        <dbReference type="ARBA" id="ARBA00022723"/>
    </source>
</evidence>
<feature type="domain" description="C3H1-type" evidence="8">
    <location>
        <begin position="588"/>
        <end position="614"/>
    </location>
</feature>
<protein>
    <recommendedName>
        <fullName evidence="8">C3H1-type domain-containing protein</fullName>
    </recommendedName>
</protein>
<reference evidence="9 10" key="1">
    <citation type="submission" date="2024-02" db="EMBL/GenBank/DDBJ databases">
        <authorList>
            <consortium name="ELIXIR-Norway"/>
            <consortium name="Elixir Norway"/>
        </authorList>
    </citation>
    <scope>NUCLEOTIDE SEQUENCE [LARGE SCALE GENOMIC DNA]</scope>
</reference>
<accession>A0ABP0VR31</accession>
<dbReference type="InterPro" id="IPR036855">
    <property type="entry name" value="Znf_CCCH_sf"/>
</dbReference>
<dbReference type="InterPro" id="IPR045124">
    <property type="entry name" value="Su(sable)-like"/>
</dbReference>
<evidence type="ECO:0000256" key="5">
    <source>
        <dbReference type="ARBA" id="ARBA00022833"/>
    </source>
</evidence>
<evidence type="ECO:0000313" key="10">
    <source>
        <dbReference type="Proteomes" id="UP001497444"/>
    </source>
</evidence>
<keyword evidence="10" id="KW-1185">Reference proteome</keyword>
<dbReference type="Pfam" id="PF14608">
    <property type="entry name" value="zf-CCCH_2"/>
    <property type="match status" value="1"/>
</dbReference>
<proteinExistence type="predicted"/>
<name>A0ABP0VR31_9BRYO</name>
<evidence type="ECO:0000256" key="1">
    <source>
        <dbReference type="ARBA" id="ARBA00022553"/>
    </source>
</evidence>
<dbReference type="Gene3D" id="4.10.1000.10">
    <property type="entry name" value="Zinc finger, CCCH-type"/>
    <property type="match status" value="1"/>
</dbReference>
<keyword evidence="5 6" id="KW-0862">Zinc</keyword>
<organism evidence="9 10">
    <name type="scientific">Sphagnum jensenii</name>
    <dbReference type="NCBI Taxonomy" id="128206"/>
    <lineage>
        <taxon>Eukaryota</taxon>
        <taxon>Viridiplantae</taxon>
        <taxon>Streptophyta</taxon>
        <taxon>Embryophyta</taxon>
        <taxon>Bryophyta</taxon>
        <taxon>Sphagnophytina</taxon>
        <taxon>Sphagnopsida</taxon>
        <taxon>Sphagnales</taxon>
        <taxon>Sphagnaceae</taxon>
        <taxon>Sphagnum</taxon>
    </lineage>
</organism>
<dbReference type="PANTHER" id="PTHR13119:SF12">
    <property type="entry name" value="PROTEIN SUPPRESSOR OF SABLE"/>
    <property type="match status" value="1"/>
</dbReference>
<evidence type="ECO:0000259" key="8">
    <source>
        <dbReference type="PROSITE" id="PS50103"/>
    </source>
</evidence>
<keyword evidence="3" id="KW-0677">Repeat</keyword>
<dbReference type="EMBL" id="OZ020096">
    <property type="protein sequence ID" value="CAK9255895.1"/>
    <property type="molecule type" value="Genomic_DNA"/>
</dbReference>
<feature type="region of interest" description="Disordered" evidence="7">
    <location>
        <begin position="939"/>
        <end position="999"/>
    </location>
</feature>
<feature type="domain" description="C3H1-type" evidence="8">
    <location>
        <begin position="558"/>
        <end position="585"/>
    </location>
</feature>
<feature type="compositionally biased region" description="Basic and acidic residues" evidence="7">
    <location>
        <begin position="440"/>
        <end position="457"/>
    </location>
</feature>
<dbReference type="PROSITE" id="PS50103">
    <property type="entry name" value="ZF_C3H1"/>
    <property type="match status" value="3"/>
</dbReference>
<keyword evidence="1" id="KW-0597">Phosphoprotein</keyword>
<evidence type="ECO:0000256" key="4">
    <source>
        <dbReference type="ARBA" id="ARBA00022771"/>
    </source>
</evidence>
<dbReference type="SUPFAM" id="SSF90229">
    <property type="entry name" value="CCCH zinc finger"/>
    <property type="match status" value="3"/>
</dbReference>
<feature type="domain" description="C3H1-type" evidence="8">
    <location>
        <begin position="617"/>
        <end position="640"/>
    </location>
</feature>